<comment type="subunit">
    <text evidence="1">Self-associates forming complexes of several hundred monomers.</text>
</comment>
<dbReference type="VEuPathDB" id="VectorBase:AFUN021497"/>
<keyword evidence="5" id="KW-0804">Transcription</keyword>
<evidence type="ECO:0000259" key="8">
    <source>
        <dbReference type="Pfam" id="PF13873"/>
    </source>
</evidence>
<accession>A0A4Y0BLK0</accession>
<dbReference type="PANTHER" id="PTHR23098:SF16">
    <property type="entry name" value="REGULATORY PROTEIN ZESTE"/>
    <property type="match status" value="1"/>
</dbReference>
<dbReference type="VEuPathDB" id="VectorBase:AFUN2_000392"/>
<dbReference type="InterPro" id="IPR028002">
    <property type="entry name" value="Myb_DNA-bind_5"/>
</dbReference>
<evidence type="ECO:0000256" key="3">
    <source>
        <dbReference type="ARBA" id="ARBA00023015"/>
    </source>
</evidence>
<keyword evidence="4" id="KW-0238">DNA-binding</keyword>
<evidence type="ECO:0000256" key="6">
    <source>
        <dbReference type="ARBA" id="ARBA00025466"/>
    </source>
</evidence>
<keyword evidence="3" id="KW-0805">Transcription regulation</keyword>
<reference evidence="9" key="1">
    <citation type="submission" date="2020-05" db="UniProtKB">
        <authorList>
            <consortium name="EnsemblMetazoa"/>
        </authorList>
    </citation>
    <scope>IDENTIFICATION</scope>
    <source>
        <strain evidence="9">FUMOZ</strain>
    </source>
</reference>
<evidence type="ECO:0000256" key="7">
    <source>
        <dbReference type="SAM" id="MobiDB-lite"/>
    </source>
</evidence>
<dbReference type="GO" id="GO:0003677">
    <property type="term" value="F:DNA binding"/>
    <property type="evidence" value="ECO:0007669"/>
    <property type="project" value="UniProtKB-KW"/>
</dbReference>
<proteinExistence type="predicted"/>
<evidence type="ECO:0000256" key="5">
    <source>
        <dbReference type="ARBA" id="ARBA00023163"/>
    </source>
</evidence>
<dbReference type="EnsemblMetazoa" id="AFUN021497-RA">
    <property type="protein sequence ID" value="AFUN021497-PA"/>
    <property type="gene ID" value="AFUN021497"/>
</dbReference>
<dbReference type="AlphaFoldDB" id="A0A4Y0BLK0"/>
<dbReference type="PANTHER" id="PTHR23098">
    <property type="entry name" value="AGAP001331-PA-RELATED"/>
    <property type="match status" value="1"/>
</dbReference>
<organism evidence="9">
    <name type="scientific">Anopheles funestus</name>
    <name type="common">African malaria mosquito</name>
    <dbReference type="NCBI Taxonomy" id="62324"/>
    <lineage>
        <taxon>Eukaryota</taxon>
        <taxon>Metazoa</taxon>
        <taxon>Ecdysozoa</taxon>
        <taxon>Arthropoda</taxon>
        <taxon>Hexapoda</taxon>
        <taxon>Insecta</taxon>
        <taxon>Pterygota</taxon>
        <taxon>Neoptera</taxon>
        <taxon>Endopterygota</taxon>
        <taxon>Diptera</taxon>
        <taxon>Nematocera</taxon>
        <taxon>Culicoidea</taxon>
        <taxon>Culicidae</taxon>
        <taxon>Anophelinae</taxon>
        <taxon>Anopheles</taxon>
    </lineage>
</organism>
<evidence type="ECO:0000256" key="1">
    <source>
        <dbReference type="ARBA" id="ARBA00011764"/>
    </source>
</evidence>
<feature type="compositionally biased region" description="Polar residues" evidence="7">
    <location>
        <begin position="230"/>
        <end position="257"/>
    </location>
</feature>
<dbReference type="GO" id="GO:0005634">
    <property type="term" value="C:nucleus"/>
    <property type="evidence" value="ECO:0007669"/>
    <property type="project" value="TreeGrafter"/>
</dbReference>
<comment type="function">
    <text evidence="6">Involved in transvection phenomena (= synapsis-dependent gene expression), where the synaptic pairing of chromosomes carrying genes with which zeste interacts influences the expression of these genes. Zeste binds to DNA and stimulates transcription from a nearby promoter.</text>
</comment>
<evidence type="ECO:0000313" key="9">
    <source>
        <dbReference type="EnsemblMetazoa" id="AFUN021497-PA"/>
    </source>
</evidence>
<feature type="region of interest" description="Disordered" evidence="7">
    <location>
        <begin position="230"/>
        <end position="263"/>
    </location>
</feature>
<dbReference type="Pfam" id="PF13873">
    <property type="entry name" value="Myb_DNA-bind_5"/>
    <property type="match status" value="1"/>
</dbReference>
<sequence>MDSTVNSSGIEASVDYRKKRIKNVQKVELVRLMKANFLFIRGKHAVARSEKSRADVWKMITSRLNSLGPPIQSTEAWQRRWNDMRSATKSKMTKVQNYVREHGEDCPYKLNLVERLIWDTFSVKPEEYMKDLNMKLWREKQQANCHGVIGQQQSALDCISPSSSEISTEQSFDMGWNPEVTTCHNTGLGGNSEMCLTSVNKENGKLAYSNQTTGGFYAISSCNLQDQNYGEQPTTSSLSYQGFPSTDTNQWNGSGSSYEEREDASLHQAKMTSISDLVPGNKMLWELNKLFEVVLKQNEEILVLLRQSSNDN</sequence>
<feature type="domain" description="Myb/SANT-like DNA-binding" evidence="8">
    <location>
        <begin position="17"/>
        <end position="94"/>
    </location>
</feature>
<evidence type="ECO:0000256" key="2">
    <source>
        <dbReference type="ARBA" id="ARBA00016807"/>
    </source>
</evidence>
<protein>
    <recommendedName>
        <fullName evidence="2">Regulatory protein zeste</fullName>
    </recommendedName>
</protein>
<evidence type="ECO:0000256" key="4">
    <source>
        <dbReference type="ARBA" id="ARBA00023125"/>
    </source>
</evidence>
<name>A0A4Y0BLK0_ANOFN</name>